<sequence>MLEHLPAPLRRQAPRMTPYGRIGGPEDFTSAFAAPCAGEAMDQRQAPIRERLLLKHAPPSIRTN</sequence>
<evidence type="ECO:0000313" key="2">
    <source>
        <dbReference type="EMBL" id="MBB4149695.1"/>
    </source>
</evidence>
<name>A0A7W6PVR6_9SPHN</name>
<reference evidence="2 3" key="1">
    <citation type="submission" date="2020-08" db="EMBL/GenBank/DDBJ databases">
        <title>Genomic Encyclopedia of Type Strains, Phase IV (KMG-IV): sequencing the most valuable type-strain genomes for metagenomic binning, comparative biology and taxonomic classification.</title>
        <authorList>
            <person name="Goeker M."/>
        </authorList>
    </citation>
    <scope>NUCLEOTIDE SEQUENCE [LARGE SCALE GENOMIC DNA]</scope>
    <source>
        <strain evidence="2 3">DSM 19371</strain>
    </source>
</reference>
<evidence type="ECO:0000313" key="3">
    <source>
        <dbReference type="Proteomes" id="UP000590524"/>
    </source>
</evidence>
<accession>A0A7W6PVR6</accession>
<protein>
    <submittedName>
        <fullName evidence="2">Uncharacterized protein</fullName>
    </submittedName>
</protein>
<comment type="caution">
    <text evidence="2">The sequence shown here is derived from an EMBL/GenBank/DDBJ whole genome shotgun (WGS) entry which is preliminary data.</text>
</comment>
<dbReference type="RefSeq" id="WP_133494685.1">
    <property type="nucleotide sequence ID" value="NZ_JACIEU010000014.1"/>
</dbReference>
<keyword evidence="3" id="KW-1185">Reference proteome</keyword>
<dbReference type="Proteomes" id="UP000590524">
    <property type="component" value="Unassembled WGS sequence"/>
</dbReference>
<evidence type="ECO:0000256" key="1">
    <source>
        <dbReference type="SAM" id="MobiDB-lite"/>
    </source>
</evidence>
<feature type="region of interest" description="Disordered" evidence="1">
    <location>
        <begin position="1"/>
        <end position="22"/>
    </location>
</feature>
<dbReference type="EMBL" id="JACIEU010000014">
    <property type="protein sequence ID" value="MBB4149695.1"/>
    <property type="molecule type" value="Genomic_DNA"/>
</dbReference>
<organism evidence="2 3">
    <name type="scientific">Sphingobium scionense</name>
    <dbReference type="NCBI Taxonomy" id="1404341"/>
    <lineage>
        <taxon>Bacteria</taxon>
        <taxon>Pseudomonadati</taxon>
        <taxon>Pseudomonadota</taxon>
        <taxon>Alphaproteobacteria</taxon>
        <taxon>Sphingomonadales</taxon>
        <taxon>Sphingomonadaceae</taxon>
        <taxon>Sphingobium</taxon>
    </lineage>
</organism>
<gene>
    <name evidence="2" type="ORF">GGQ90_003487</name>
</gene>
<dbReference type="AlphaFoldDB" id="A0A7W6PVR6"/>
<proteinExistence type="predicted"/>